<dbReference type="PANTHER" id="PTHR21310">
    <property type="entry name" value="AMINOGLYCOSIDE PHOSPHOTRANSFERASE-RELATED-RELATED"/>
    <property type="match status" value="1"/>
</dbReference>
<feature type="domain" description="Aminoglycoside phosphotransferase" evidence="1">
    <location>
        <begin position="40"/>
        <end position="235"/>
    </location>
</feature>
<protein>
    <submittedName>
        <fullName evidence="2">Aminoglycoside phosphotransferase family protein</fullName>
    </submittedName>
</protein>
<evidence type="ECO:0000313" key="3">
    <source>
        <dbReference type="Proteomes" id="UP000694257"/>
    </source>
</evidence>
<dbReference type="Pfam" id="PF01636">
    <property type="entry name" value="APH"/>
    <property type="match status" value="1"/>
</dbReference>
<evidence type="ECO:0000313" key="2">
    <source>
        <dbReference type="EMBL" id="QXN95299.1"/>
    </source>
</evidence>
<dbReference type="InterPro" id="IPR051678">
    <property type="entry name" value="AGP_Transferase"/>
</dbReference>
<dbReference type="EMBL" id="CP078145">
    <property type="protein sequence ID" value="QXN95299.1"/>
    <property type="molecule type" value="Genomic_DNA"/>
</dbReference>
<dbReference type="InterPro" id="IPR002575">
    <property type="entry name" value="Aminoglycoside_PTrfase"/>
</dbReference>
<reference evidence="2 3" key="1">
    <citation type="submission" date="2021-07" db="EMBL/GenBank/DDBJ databases">
        <title>Whole Genome Sequence of Nocardia Iowensis.</title>
        <authorList>
            <person name="Lamm A."/>
            <person name="Collins-Fairclough A.M."/>
            <person name="Bunk B."/>
            <person name="Sproer C."/>
        </authorList>
    </citation>
    <scope>NUCLEOTIDE SEQUENCE [LARGE SCALE GENOMIC DNA]</scope>
    <source>
        <strain evidence="2 3">NRRL 5646</strain>
    </source>
</reference>
<dbReference type="PANTHER" id="PTHR21310:SF15">
    <property type="entry name" value="AMINOGLYCOSIDE PHOSPHOTRANSFERASE DOMAIN-CONTAINING PROTEIN"/>
    <property type="match status" value="1"/>
</dbReference>
<dbReference type="Proteomes" id="UP000694257">
    <property type="component" value="Chromosome"/>
</dbReference>
<name>A0ABX8S2M1_NOCIO</name>
<proteinExistence type="predicted"/>
<gene>
    <name evidence="2" type="ORF">KV110_03065</name>
</gene>
<evidence type="ECO:0000259" key="1">
    <source>
        <dbReference type="Pfam" id="PF01636"/>
    </source>
</evidence>
<sequence>MDADALLGAHGELLGRLLPGDAPTELTVCEGQFHYVVIGSERVVRLARTDAAAARLPSRVAVLRVLSGLDLGVRVPEPLAVAGPDDVVPYVVLTRVPGAPLVEGTVSGPEVAEVVARQCHALLSRLFAAGGDQAIRESIPPAPADRWRQFADGVRAELYPLMHASGRTRAERELTALEALPQLSSAVVHGDLGGANLLWDNVDGLPALRGVVDWDDVCLGDPAEDFAAVGAYGPEVLRRVLAHTDGPTGDLVARIAAIQGTFALQQALAAYRDGDDEELADGLTGYR</sequence>
<accession>A0ABX8S2M1</accession>
<organism evidence="2 3">
    <name type="scientific">Nocardia iowensis</name>
    <dbReference type="NCBI Taxonomy" id="204891"/>
    <lineage>
        <taxon>Bacteria</taxon>
        <taxon>Bacillati</taxon>
        <taxon>Actinomycetota</taxon>
        <taxon>Actinomycetes</taxon>
        <taxon>Mycobacteriales</taxon>
        <taxon>Nocardiaceae</taxon>
        <taxon>Nocardia</taxon>
    </lineage>
</organism>
<keyword evidence="3" id="KW-1185">Reference proteome</keyword>